<evidence type="ECO:0000256" key="4">
    <source>
        <dbReference type="ARBA" id="ARBA00022827"/>
    </source>
</evidence>
<dbReference type="InterPro" id="IPR013786">
    <property type="entry name" value="AcylCoA_DH/ox_N"/>
</dbReference>
<protein>
    <submittedName>
        <fullName evidence="10">Acyl-CoA dehydrogenase</fullName>
    </submittedName>
</protein>
<dbReference type="InterPro" id="IPR009075">
    <property type="entry name" value="AcylCo_DH/oxidase_C"/>
</dbReference>
<keyword evidence="5 6" id="KW-0560">Oxidoreductase</keyword>
<evidence type="ECO:0000256" key="1">
    <source>
        <dbReference type="ARBA" id="ARBA00001974"/>
    </source>
</evidence>
<evidence type="ECO:0000256" key="6">
    <source>
        <dbReference type="RuleBase" id="RU362125"/>
    </source>
</evidence>
<dbReference type="RefSeq" id="WP_039606931.1">
    <property type="nucleotide sequence ID" value="NZ_FMUP01000003.1"/>
</dbReference>
<dbReference type="SUPFAM" id="SSF47203">
    <property type="entry name" value="Acyl-CoA dehydrogenase C-terminal domain-like"/>
    <property type="match status" value="1"/>
</dbReference>
<dbReference type="AlphaFoldDB" id="A0A0B3BNP3"/>
<dbReference type="GO" id="GO:0050660">
    <property type="term" value="F:flavin adenine dinucleotide binding"/>
    <property type="evidence" value="ECO:0007669"/>
    <property type="project" value="InterPro"/>
</dbReference>
<keyword evidence="11" id="KW-1185">Reference proteome</keyword>
<dbReference type="OrthoDB" id="9769473at2"/>
<evidence type="ECO:0000256" key="3">
    <source>
        <dbReference type="ARBA" id="ARBA00022630"/>
    </source>
</evidence>
<evidence type="ECO:0000256" key="2">
    <source>
        <dbReference type="ARBA" id="ARBA00009347"/>
    </source>
</evidence>
<dbReference type="STRING" id="706570.PT85_13580"/>
<dbReference type="Proteomes" id="UP000030980">
    <property type="component" value="Unassembled WGS sequence"/>
</dbReference>
<dbReference type="InterPro" id="IPR009100">
    <property type="entry name" value="AcylCoA_DH/oxidase_NM_dom_sf"/>
</dbReference>
<keyword evidence="4 6" id="KW-0274">FAD</keyword>
<dbReference type="Pfam" id="PF00441">
    <property type="entry name" value="Acyl-CoA_dh_1"/>
    <property type="match status" value="1"/>
</dbReference>
<dbReference type="InterPro" id="IPR037069">
    <property type="entry name" value="AcylCoA_DH/ox_N_sf"/>
</dbReference>
<dbReference type="PANTHER" id="PTHR43292">
    <property type="entry name" value="ACYL-COA DEHYDROGENASE"/>
    <property type="match status" value="1"/>
</dbReference>
<evidence type="ECO:0000313" key="10">
    <source>
        <dbReference type="EMBL" id="KHO64255.1"/>
    </source>
</evidence>
<gene>
    <name evidence="10" type="ORF">PT85_13580</name>
</gene>
<dbReference type="InterPro" id="IPR036250">
    <property type="entry name" value="AcylCo_DH-like_C"/>
</dbReference>
<evidence type="ECO:0000256" key="5">
    <source>
        <dbReference type="ARBA" id="ARBA00023002"/>
    </source>
</evidence>
<dbReference type="FunFam" id="2.40.110.10:FF:000011">
    <property type="entry name" value="Acyl-CoA dehydrogenase FadE34"/>
    <property type="match status" value="1"/>
</dbReference>
<comment type="caution">
    <text evidence="10">The sequence shown here is derived from an EMBL/GenBank/DDBJ whole genome shotgun (WGS) entry which is preliminary data.</text>
</comment>
<dbReference type="InterPro" id="IPR006091">
    <property type="entry name" value="Acyl-CoA_Oxase/DH_mid-dom"/>
</dbReference>
<evidence type="ECO:0000259" key="9">
    <source>
        <dbReference type="Pfam" id="PF02771"/>
    </source>
</evidence>
<dbReference type="GO" id="GO:0005886">
    <property type="term" value="C:plasma membrane"/>
    <property type="evidence" value="ECO:0007669"/>
    <property type="project" value="TreeGrafter"/>
</dbReference>
<feature type="domain" description="Acyl-CoA dehydrogenase/oxidase C-terminal" evidence="7">
    <location>
        <begin position="236"/>
        <end position="391"/>
    </location>
</feature>
<evidence type="ECO:0000259" key="7">
    <source>
        <dbReference type="Pfam" id="PF00441"/>
    </source>
</evidence>
<dbReference type="InterPro" id="IPR046373">
    <property type="entry name" value="Acyl-CoA_Oxase/DH_mid-dom_sf"/>
</dbReference>
<dbReference type="PANTHER" id="PTHR43292:SF3">
    <property type="entry name" value="ACYL-COA DEHYDROGENASE FADE29"/>
    <property type="match status" value="1"/>
</dbReference>
<dbReference type="Pfam" id="PF02771">
    <property type="entry name" value="Acyl-CoA_dh_N"/>
    <property type="match status" value="1"/>
</dbReference>
<dbReference type="Pfam" id="PF02770">
    <property type="entry name" value="Acyl-CoA_dh_M"/>
    <property type="match status" value="1"/>
</dbReference>
<dbReference type="Gene3D" id="1.20.140.10">
    <property type="entry name" value="Butyryl-CoA Dehydrogenase, subunit A, domain 3"/>
    <property type="match status" value="1"/>
</dbReference>
<dbReference type="EMBL" id="JTAK01000005">
    <property type="protein sequence ID" value="KHO64255.1"/>
    <property type="molecule type" value="Genomic_DNA"/>
</dbReference>
<name>A0A0B3BNP3_9PSED</name>
<reference evidence="10 11" key="1">
    <citation type="submission" date="2014-11" db="EMBL/GenBank/DDBJ databases">
        <title>Genome sequence of Pseudomonas tuomuerensis JCM 14085.</title>
        <authorList>
            <person name="Shin S.-K."/>
            <person name="Yi H."/>
        </authorList>
    </citation>
    <scope>NUCLEOTIDE SEQUENCE [LARGE SCALE GENOMIC DNA]</scope>
    <source>
        <strain evidence="10 11">JCM 14085</strain>
    </source>
</reference>
<feature type="domain" description="Acyl-CoA dehydrogenase/oxidase N-terminal" evidence="9">
    <location>
        <begin position="6"/>
        <end position="126"/>
    </location>
</feature>
<dbReference type="Gene3D" id="1.10.540.10">
    <property type="entry name" value="Acyl-CoA dehydrogenase/oxidase, N-terminal domain"/>
    <property type="match status" value="1"/>
</dbReference>
<comment type="similarity">
    <text evidence="2 6">Belongs to the acyl-CoA dehydrogenase family.</text>
</comment>
<keyword evidence="3 6" id="KW-0285">Flavoprotein</keyword>
<sequence>MSSTIEQFREETRAWLEANCPASMRTPMPEDELIWGGREIQFKSDDQRLWFERMRDKGWFAPDWPTEYGGGGLDPEQAAVLSSEMRRLGCRPPQINLGIWMLGPVLLEFGSEEQKRELLPPMARGETRWCQGFSEPNAGSDLASLRTSAREDGDDFVVNGTKIWTSYGNKSDWMYALVRTGPQQPKHAGISLLVLDMKSPGVTATPIDLISGKSSFCQVFFDEVRVPKRNLIGPLNGGWTLAKALLQHERKAMSKFSESALPTHFDLAAHLHEYLPEPASTGEIALHQRAVACLMDEHAFRLTNRRMLEGMRAREDMSGVMAISKLVHSEQERDKFEILLDLMGHRGLGFSTQAHREREVAMTGAWLASFAQTIAGGSSEVQLNVIAKRVLGLPDSK</sequence>
<accession>A0A0B3BNP3</accession>
<dbReference type="SUPFAM" id="SSF56645">
    <property type="entry name" value="Acyl-CoA dehydrogenase NM domain-like"/>
    <property type="match status" value="1"/>
</dbReference>
<comment type="cofactor">
    <cofactor evidence="1 6">
        <name>FAD</name>
        <dbReference type="ChEBI" id="CHEBI:57692"/>
    </cofactor>
</comment>
<organism evidence="10 11">
    <name type="scientific">Pseudomonas flexibilis</name>
    <dbReference type="NCBI Taxonomy" id="706570"/>
    <lineage>
        <taxon>Bacteria</taxon>
        <taxon>Pseudomonadati</taxon>
        <taxon>Pseudomonadota</taxon>
        <taxon>Gammaproteobacteria</taxon>
        <taxon>Pseudomonadales</taxon>
        <taxon>Pseudomonadaceae</taxon>
        <taxon>Pseudomonas</taxon>
    </lineage>
</organism>
<proteinExistence type="inferred from homology"/>
<evidence type="ECO:0000313" key="11">
    <source>
        <dbReference type="Proteomes" id="UP000030980"/>
    </source>
</evidence>
<dbReference type="InterPro" id="IPR052161">
    <property type="entry name" value="Mycobact_Acyl-CoA_DH"/>
</dbReference>
<evidence type="ECO:0000259" key="8">
    <source>
        <dbReference type="Pfam" id="PF02770"/>
    </source>
</evidence>
<dbReference type="Gene3D" id="2.40.110.10">
    <property type="entry name" value="Butyryl-CoA Dehydrogenase, subunit A, domain 2"/>
    <property type="match status" value="1"/>
</dbReference>
<feature type="domain" description="Acyl-CoA oxidase/dehydrogenase middle" evidence="8">
    <location>
        <begin position="130"/>
        <end position="224"/>
    </location>
</feature>
<dbReference type="GO" id="GO:0016627">
    <property type="term" value="F:oxidoreductase activity, acting on the CH-CH group of donors"/>
    <property type="evidence" value="ECO:0007669"/>
    <property type="project" value="InterPro"/>
</dbReference>